<evidence type="ECO:0000256" key="1">
    <source>
        <dbReference type="SAM" id="MobiDB-lite"/>
    </source>
</evidence>
<dbReference type="GeneID" id="93473636"/>
<accession>A0AAW4JG97</accession>
<feature type="compositionally biased region" description="Basic and acidic residues" evidence="1">
    <location>
        <begin position="49"/>
        <end position="60"/>
    </location>
</feature>
<protein>
    <submittedName>
        <fullName evidence="2">Uncharacterized protein</fullName>
    </submittedName>
</protein>
<dbReference type="RefSeq" id="WP_139135429.1">
    <property type="nucleotide sequence ID" value="NZ_FMCQ01000001.1"/>
</dbReference>
<proteinExistence type="predicted"/>
<reference evidence="2" key="1">
    <citation type="submission" date="2021-03" db="EMBL/GenBank/DDBJ databases">
        <title>X isolated from Micromonospora tulbaghiae.</title>
        <authorList>
            <person name="Stennett H.L."/>
        </authorList>
    </citation>
    <scope>NUCLEOTIDE SEQUENCE</scope>
    <source>
        <strain evidence="2">28M1-20</strain>
    </source>
</reference>
<dbReference type="Proteomes" id="UP000669887">
    <property type="component" value="Unassembled WGS sequence"/>
</dbReference>
<name>A0AAW4JG97_9ACTN</name>
<dbReference type="EMBL" id="JAGFVQ010000012">
    <property type="protein sequence ID" value="MBO4140290.1"/>
    <property type="molecule type" value="Genomic_DNA"/>
</dbReference>
<evidence type="ECO:0000313" key="2">
    <source>
        <dbReference type="EMBL" id="MBO4140290.1"/>
    </source>
</evidence>
<sequence>MSDAAGWQDVKARARRIDPSCDDVERAAQRRHLREQMLEWVAAAQPAGDRPDDPPRPGLT</sequence>
<dbReference type="AlphaFoldDB" id="A0AAW4JG97"/>
<evidence type="ECO:0000313" key="3">
    <source>
        <dbReference type="Proteomes" id="UP000669887"/>
    </source>
</evidence>
<comment type="caution">
    <text evidence="2">The sequence shown here is derived from an EMBL/GenBank/DDBJ whole genome shotgun (WGS) entry which is preliminary data.</text>
</comment>
<feature type="region of interest" description="Disordered" evidence="1">
    <location>
        <begin position="40"/>
        <end position="60"/>
    </location>
</feature>
<organism evidence="2 3">
    <name type="scientific">Micromonospora tulbaghiae</name>
    <dbReference type="NCBI Taxonomy" id="479978"/>
    <lineage>
        <taxon>Bacteria</taxon>
        <taxon>Bacillati</taxon>
        <taxon>Actinomycetota</taxon>
        <taxon>Actinomycetes</taxon>
        <taxon>Micromonosporales</taxon>
        <taxon>Micromonosporaceae</taxon>
        <taxon>Micromonospora</taxon>
    </lineage>
</organism>
<gene>
    <name evidence="2" type="ORF">J5U46_09055</name>
</gene>